<accession>A0A5A8F3E8</accession>
<dbReference type="AlphaFoldDB" id="A0A5A8F3E8"/>
<comment type="caution">
    <text evidence="2">The sequence shown here is derived from an EMBL/GenBank/DDBJ whole genome shotgun (WGS) entry which is preliminary data.</text>
</comment>
<dbReference type="Pfam" id="PF14511">
    <property type="entry name" value="RE_EcoO109I"/>
    <property type="match status" value="1"/>
</dbReference>
<dbReference type="SUPFAM" id="SSF52980">
    <property type="entry name" value="Restriction endonuclease-like"/>
    <property type="match status" value="1"/>
</dbReference>
<reference evidence="2 3" key="1">
    <citation type="submission" date="2019-06" db="EMBL/GenBank/DDBJ databases">
        <title>Genomic insights into carbon and energy metabolism of Deferribacter autotrophicus revealed new metabolic traits in the phylum Deferribacteres.</title>
        <authorList>
            <person name="Slobodkin A.I."/>
            <person name="Slobodkina G.B."/>
            <person name="Allioux M."/>
            <person name="Alain K."/>
            <person name="Jebbar M."/>
            <person name="Shadrin V."/>
            <person name="Kublanov I.V."/>
            <person name="Toshchakov S.V."/>
            <person name="Bonch-Osmolovskaya E.A."/>
        </authorList>
    </citation>
    <scope>NUCLEOTIDE SEQUENCE [LARGE SCALE GENOMIC DNA]</scope>
    <source>
        <strain evidence="2 3">SL50</strain>
    </source>
</reference>
<dbReference type="Proteomes" id="UP000322876">
    <property type="component" value="Unassembled WGS sequence"/>
</dbReference>
<dbReference type="InterPro" id="IPR011335">
    <property type="entry name" value="Restrct_endonuc-II-like"/>
</dbReference>
<proteinExistence type="predicted"/>
<dbReference type="OrthoDB" id="449755at2"/>
<gene>
    <name evidence="2" type="ORF">FHQ18_09180</name>
</gene>
<evidence type="ECO:0000259" key="1">
    <source>
        <dbReference type="Pfam" id="PF14511"/>
    </source>
</evidence>
<dbReference type="InterPro" id="IPR032793">
    <property type="entry name" value="RE_EcoO109IR"/>
</dbReference>
<evidence type="ECO:0000313" key="3">
    <source>
        <dbReference type="Proteomes" id="UP000322876"/>
    </source>
</evidence>
<feature type="domain" description="Type II restriction endonuclease EcoO109IR" evidence="1">
    <location>
        <begin position="6"/>
        <end position="198"/>
    </location>
</feature>
<sequence>MSLLDEIRVYVAENIGKFHGKKLARLRKLKLKEILRKKNPYLFKVKNFESASEIVKGIVDAFISSQEETMFGDWLEDLAIFVCYKVYGGMKSTALGIDLEFVRDGKRYLVSIKSGPNWGNSSQIKKMEQDFKNAKIRLRGRVNEEIVCVNGCCYGRVTVDKGGYLKICGQDFWELISGEPNLYIDIIEPLGYQAREKNEEYLVEYNAKLNLFTNEFIEIFCFKDGRIDWERLVNFNSGSRRG</sequence>
<organism evidence="2 3">
    <name type="scientific">Deferribacter autotrophicus</name>
    <dbReference type="NCBI Taxonomy" id="500465"/>
    <lineage>
        <taxon>Bacteria</taxon>
        <taxon>Pseudomonadati</taxon>
        <taxon>Deferribacterota</taxon>
        <taxon>Deferribacteres</taxon>
        <taxon>Deferribacterales</taxon>
        <taxon>Deferribacteraceae</taxon>
        <taxon>Deferribacter</taxon>
    </lineage>
</organism>
<name>A0A5A8F3E8_9BACT</name>
<keyword evidence="3" id="KW-1185">Reference proteome</keyword>
<protein>
    <submittedName>
        <fullName evidence="2">Cytosolic protein</fullName>
    </submittedName>
</protein>
<dbReference type="CDD" id="cd22345">
    <property type="entry name" value="PDDEXK_nuclease"/>
    <property type="match status" value="1"/>
</dbReference>
<dbReference type="EMBL" id="VFJB01000007">
    <property type="protein sequence ID" value="KAA0257504.1"/>
    <property type="molecule type" value="Genomic_DNA"/>
</dbReference>
<dbReference type="RefSeq" id="WP_149266885.1">
    <property type="nucleotide sequence ID" value="NZ_VFJB01000007.1"/>
</dbReference>
<evidence type="ECO:0000313" key="2">
    <source>
        <dbReference type="EMBL" id="KAA0257504.1"/>
    </source>
</evidence>